<gene>
    <name evidence="10" type="primary">map_1</name>
    <name evidence="10" type="ORF">MPEBLZ_00132</name>
</gene>
<dbReference type="NCBIfam" id="TIGR00501">
    <property type="entry name" value="met_pdase_II"/>
    <property type="match status" value="1"/>
</dbReference>
<dbReference type="Pfam" id="PF00557">
    <property type="entry name" value="Peptidase_M24"/>
    <property type="match status" value="1"/>
</dbReference>
<sequence>MNHYIHDYYVEAGRIAAKVRTDALSRIKEDTPLLEIAEYVEKRIEELGAKPAFPCNISINEIASHYTPQDHQSCFRRGDVVKLDLGAHIEGYIADTAATVEVGTNNHSLLIRACEEALERAIASTRDGVETNHIGKIIEDTIKKRGFNPVKSLTGHTIEQYQLHAGVTIPNYKSFFSHTIKKDMVFAIEPFATYGKGDIRIGDPFIFAITNRFKGNIADDLRNRFGSLPFAPRWVPVTDLNELKGAREYYELIEKNGEIVAQSEHTVIVNEEGCEVITR</sequence>
<evidence type="ECO:0000256" key="4">
    <source>
        <dbReference type="ARBA" id="ARBA00022438"/>
    </source>
</evidence>
<dbReference type="GO" id="GO:0046872">
    <property type="term" value="F:metal ion binding"/>
    <property type="evidence" value="ECO:0007669"/>
    <property type="project" value="UniProtKB-KW"/>
</dbReference>
<accession>A0A0P7ZJG2</accession>
<dbReference type="EMBL" id="LKCM01000015">
    <property type="protein sequence ID" value="KPQ45251.1"/>
    <property type="molecule type" value="Genomic_DNA"/>
</dbReference>
<dbReference type="AlphaFoldDB" id="A0A0P7ZJG2"/>
<comment type="caution">
    <text evidence="10">The sequence shown here is derived from an EMBL/GenBank/DDBJ whole genome shotgun (WGS) entry which is preliminary data.</text>
</comment>
<keyword evidence="4 8" id="KW-0031">Aminopeptidase</keyword>
<proteinExistence type="inferred from homology"/>
<protein>
    <recommendedName>
        <fullName evidence="8">Methionine aminopeptidase</fullName>
        <ecNumber evidence="8">3.4.11.18</ecNumber>
    </recommendedName>
</protein>
<evidence type="ECO:0000256" key="8">
    <source>
        <dbReference type="RuleBase" id="RU003653"/>
    </source>
</evidence>
<name>A0A0P7ZJG2_9EURY</name>
<evidence type="ECO:0000256" key="3">
    <source>
        <dbReference type="ARBA" id="ARBA00001954"/>
    </source>
</evidence>
<dbReference type="InterPro" id="IPR036005">
    <property type="entry name" value="Creatinase/aminopeptidase-like"/>
</dbReference>
<comment type="function">
    <text evidence="8">Removes the N-terminal methionine from nascent proteins. The N-terminal methionine is often cleaved when the second residue in the primary sequence is small and uncharged (Met-Ala-, Cys, Gly, Pro, Ser, Thr, or Val).</text>
</comment>
<dbReference type="PATRIC" id="fig|1719120.3.peg.149"/>
<comment type="cofactor">
    <cofactor evidence="3">
        <name>Fe(2+)</name>
        <dbReference type="ChEBI" id="CHEBI:29033"/>
    </cofactor>
</comment>
<evidence type="ECO:0000313" key="11">
    <source>
        <dbReference type="Proteomes" id="UP000050360"/>
    </source>
</evidence>
<keyword evidence="5 8" id="KW-0645">Protease</keyword>
<dbReference type="Gene3D" id="3.90.230.10">
    <property type="entry name" value="Creatinase/methionine aminopeptidase superfamily"/>
    <property type="match status" value="1"/>
</dbReference>
<evidence type="ECO:0000256" key="6">
    <source>
        <dbReference type="ARBA" id="ARBA00022723"/>
    </source>
</evidence>
<dbReference type="PANTHER" id="PTHR45777:SF2">
    <property type="entry name" value="METHIONINE AMINOPEPTIDASE 2"/>
    <property type="match status" value="1"/>
</dbReference>
<evidence type="ECO:0000256" key="5">
    <source>
        <dbReference type="ARBA" id="ARBA00022670"/>
    </source>
</evidence>
<evidence type="ECO:0000256" key="1">
    <source>
        <dbReference type="ARBA" id="ARBA00000294"/>
    </source>
</evidence>
<dbReference type="Gene3D" id="1.10.10.10">
    <property type="entry name" value="Winged helix-like DNA-binding domain superfamily/Winged helix DNA-binding domain"/>
    <property type="match status" value="1"/>
</dbReference>
<dbReference type="GO" id="GO:0005737">
    <property type="term" value="C:cytoplasm"/>
    <property type="evidence" value="ECO:0007669"/>
    <property type="project" value="TreeGrafter"/>
</dbReference>
<dbReference type="InterPro" id="IPR000994">
    <property type="entry name" value="Pept_M24"/>
</dbReference>
<evidence type="ECO:0000256" key="7">
    <source>
        <dbReference type="ARBA" id="ARBA00022801"/>
    </source>
</evidence>
<organism evidence="10 11">
    <name type="scientific">Candidatus Methanoperedens nitratireducens</name>
    <dbReference type="NCBI Taxonomy" id="1392998"/>
    <lineage>
        <taxon>Archaea</taxon>
        <taxon>Methanobacteriati</taxon>
        <taxon>Methanobacteriota</taxon>
        <taxon>Stenosarchaea group</taxon>
        <taxon>Methanomicrobia</taxon>
        <taxon>Methanosarcinales</taxon>
        <taxon>ANME-2 cluster</taxon>
        <taxon>Candidatus Methanoperedentaceae</taxon>
        <taxon>Candidatus Methanoperedens</taxon>
    </lineage>
</organism>
<dbReference type="PRINTS" id="PR00599">
    <property type="entry name" value="MAPEPTIDASE"/>
</dbReference>
<dbReference type="InterPro" id="IPR002468">
    <property type="entry name" value="Pept_M24A_MAP2"/>
</dbReference>
<dbReference type="GO" id="GO:0070006">
    <property type="term" value="F:metalloaminopeptidase activity"/>
    <property type="evidence" value="ECO:0007669"/>
    <property type="project" value="InterPro"/>
</dbReference>
<dbReference type="InterPro" id="IPR050247">
    <property type="entry name" value="Met_Aminopeptidase_Type2"/>
</dbReference>
<dbReference type="EC" id="3.4.11.18" evidence="8"/>
<keyword evidence="7 10" id="KW-0378">Hydrolase</keyword>
<dbReference type="GO" id="GO:0006508">
    <property type="term" value="P:proteolysis"/>
    <property type="evidence" value="ECO:0007669"/>
    <property type="project" value="UniProtKB-KW"/>
</dbReference>
<keyword evidence="6 8" id="KW-0479">Metal-binding</keyword>
<dbReference type="PANTHER" id="PTHR45777">
    <property type="entry name" value="METHIONINE AMINOPEPTIDASE 2"/>
    <property type="match status" value="1"/>
</dbReference>
<dbReference type="SUPFAM" id="SSF55920">
    <property type="entry name" value="Creatinase/aminopeptidase"/>
    <property type="match status" value="1"/>
</dbReference>
<reference evidence="10 11" key="1">
    <citation type="submission" date="2015-09" db="EMBL/GenBank/DDBJ databases">
        <title>A metagenomics-based metabolic model of nitrate-dependent anaerobic oxidation of methane by Methanoperedens-like archaea.</title>
        <authorList>
            <person name="Arshad A."/>
            <person name="Speth D.R."/>
            <person name="De Graaf R.M."/>
            <person name="Op Den Camp H.J."/>
            <person name="Jetten M.S."/>
            <person name="Welte C.U."/>
        </authorList>
    </citation>
    <scope>NUCLEOTIDE SEQUENCE [LARGE SCALE GENOMIC DNA]</scope>
</reference>
<dbReference type="Proteomes" id="UP000050360">
    <property type="component" value="Unassembled WGS sequence"/>
</dbReference>
<dbReference type="InterPro" id="IPR036388">
    <property type="entry name" value="WH-like_DNA-bd_sf"/>
</dbReference>
<comment type="similarity">
    <text evidence="8">Belongs to the peptidase M24A family.</text>
</comment>
<evidence type="ECO:0000256" key="2">
    <source>
        <dbReference type="ARBA" id="ARBA00001936"/>
    </source>
</evidence>
<comment type="catalytic activity">
    <reaction evidence="1 8">
        <text>Release of N-terminal amino acids, preferentially methionine, from peptides and arylamides.</text>
        <dbReference type="EC" id="3.4.11.18"/>
    </reaction>
</comment>
<evidence type="ECO:0000259" key="9">
    <source>
        <dbReference type="Pfam" id="PF00557"/>
    </source>
</evidence>
<feature type="domain" description="Peptidase M24" evidence="9">
    <location>
        <begin position="11"/>
        <end position="204"/>
    </location>
</feature>
<dbReference type="InterPro" id="IPR001714">
    <property type="entry name" value="Pept_M24_MAP"/>
</dbReference>
<comment type="cofactor">
    <cofactor evidence="2">
        <name>Mn(2+)</name>
        <dbReference type="ChEBI" id="CHEBI:29035"/>
    </cofactor>
</comment>
<evidence type="ECO:0000313" key="10">
    <source>
        <dbReference type="EMBL" id="KPQ45251.1"/>
    </source>
</evidence>
<dbReference type="GO" id="GO:0004239">
    <property type="term" value="F:initiator methionyl aminopeptidase activity"/>
    <property type="evidence" value="ECO:0007669"/>
    <property type="project" value="UniProtKB-EC"/>
</dbReference>
<comment type="cofactor">
    <cofactor evidence="8">
        <name>Co(2+)</name>
        <dbReference type="ChEBI" id="CHEBI:48828"/>
    </cofactor>
    <cofactor evidence="8">
        <name>Zn(2+)</name>
        <dbReference type="ChEBI" id="CHEBI:29105"/>
    </cofactor>
    <cofactor evidence="8">
        <name>Mn(2+)</name>
        <dbReference type="ChEBI" id="CHEBI:29035"/>
    </cofactor>
    <cofactor evidence="8">
        <name>Fe(2+)</name>
        <dbReference type="ChEBI" id="CHEBI:29033"/>
    </cofactor>
    <text evidence="8">Binds 2 divalent metal cations per subunit. Has a high-affinity and a low affinity metal-binding site. The true nature of the physiological cofactor is under debate. The enzyme is active with cobalt, zinc, manganese or divalent iron ions.</text>
</comment>